<comment type="pathway">
    <text evidence="2">Energy metabolism; oxidative phosphorylation.</text>
</comment>
<dbReference type="EMBL" id="AAGW02007917">
    <property type="status" value="NOT_ANNOTATED_CDS"/>
    <property type="molecule type" value="Genomic_DNA"/>
</dbReference>
<dbReference type="Bgee" id="ENSOCUG00000030586">
    <property type="expression patterns" value="Expressed in uterus and 4 other cell types or tissues"/>
</dbReference>
<keyword evidence="5" id="KW-0999">Mitochondrion inner membrane</keyword>
<dbReference type="UniPathway" id="UPA00705"/>
<dbReference type="InterPro" id="IPR004203">
    <property type="entry name" value="Cyt_c_oxidase_su4_fam"/>
</dbReference>
<reference evidence="10" key="2">
    <citation type="submission" date="2025-08" db="UniProtKB">
        <authorList>
            <consortium name="Ensembl"/>
        </authorList>
    </citation>
    <scope>IDENTIFICATION</scope>
    <source>
        <strain evidence="10">Thorbecke</strain>
    </source>
</reference>
<dbReference type="STRING" id="9986.ENSOCUP00000040142"/>
<dbReference type="GO" id="GO:0006123">
    <property type="term" value="P:mitochondrial electron transport, cytochrome c to oxygen"/>
    <property type="evidence" value="ECO:0007669"/>
    <property type="project" value="InterPro"/>
</dbReference>
<dbReference type="GO" id="GO:0005743">
    <property type="term" value="C:mitochondrial inner membrane"/>
    <property type="evidence" value="ECO:0007669"/>
    <property type="project" value="UniProtKB-SubCell"/>
</dbReference>
<evidence type="ECO:0000256" key="8">
    <source>
        <dbReference type="ARBA" id="ARBA00031366"/>
    </source>
</evidence>
<name>A0A5F9D2Q2_RABIT</name>
<reference evidence="10 11" key="1">
    <citation type="journal article" date="2011" name="Nature">
        <title>A high-resolution map of human evolutionary constraint using 29 mammals.</title>
        <authorList>
            <person name="Lindblad-Toh K."/>
            <person name="Garber M."/>
            <person name="Zuk O."/>
            <person name="Lin M.F."/>
            <person name="Parker B.J."/>
            <person name="Washietl S."/>
            <person name="Kheradpour P."/>
            <person name="Ernst J."/>
            <person name="Jordan G."/>
            <person name="Mauceli E."/>
            <person name="Ward L.D."/>
            <person name="Lowe C.B."/>
            <person name="Holloway A.K."/>
            <person name="Clamp M."/>
            <person name="Gnerre S."/>
            <person name="Alfoldi J."/>
            <person name="Beal K."/>
            <person name="Chang J."/>
            <person name="Clawson H."/>
            <person name="Cuff J."/>
            <person name="Di Palma F."/>
            <person name="Fitzgerald S."/>
            <person name="Flicek P."/>
            <person name="Guttman M."/>
            <person name="Hubisz M.J."/>
            <person name="Jaffe D.B."/>
            <person name="Jungreis I."/>
            <person name="Kent W.J."/>
            <person name="Kostka D."/>
            <person name="Lara M."/>
            <person name="Martins A.L."/>
            <person name="Massingham T."/>
            <person name="Moltke I."/>
            <person name="Raney B.J."/>
            <person name="Rasmussen M.D."/>
            <person name="Robinson J."/>
            <person name="Stark A."/>
            <person name="Vilella A.J."/>
            <person name="Wen J."/>
            <person name="Xie X."/>
            <person name="Zody M.C."/>
            <person name="Baldwin J."/>
            <person name="Bloom T."/>
            <person name="Chin C.W."/>
            <person name="Heiman D."/>
            <person name="Nicol R."/>
            <person name="Nusbaum C."/>
            <person name="Young S."/>
            <person name="Wilkinson J."/>
            <person name="Worley K.C."/>
            <person name="Kovar C.L."/>
            <person name="Muzny D.M."/>
            <person name="Gibbs R.A."/>
            <person name="Cree A."/>
            <person name="Dihn H.H."/>
            <person name="Fowler G."/>
            <person name="Jhangiani S."/>
            <person name="Joshi V."/>
            <person name="Lee S."/>
            <person name="Lewis L.R."/>
            <person name="Nazareth L.V."/>
            <person name="Okwuonu G."/>
            <person name="Santibanez J."/>
            <person name="Warren W.C."/>
            <person name="Mardis E.R."/>
            <person name="Weinstock G.M."/>
            <person name="Wilson R.K."/>
            <person name="Delehaunty K."/>
            <person name="Dooling D."/>
            <person name="Fronik C."/>
            <person name="Fulton L."/>
            <person name="Fulton B."/>
            <person name="Graves T."/>
            <person name="Minx P."/>
            <person name="Sodergren E."/>
            <person name="Birney E."/>
            <person name="Margulies E.H."/>
            <person name="Herrero J."/>
            <person name="Green E.D."/>
            <person name="Haussler D."/>
            <person name="Siepel A."/>
            <person name="Goldman N."/>
            <person name="Pollard K.S."/>
            <person name="Pedersen J.S."/>
            <person name="Lander E.S."/>
            <person name="Kellis M."/>
        </authorList>
    </citation>
    <scope>NUCLEOTIDE SEQUENCE [LARGE SCALE GENOMIC DNA]</scope>
    <source>
        <strain evidence="10 11">Thorbecke inbred</strain>
    </source>
</reference>
<evidence type="ECO:0000256" key="3">
    <source>
        <dbReference type="ARBA" id="ARBA00008135"/>
    </source>
</evidence>
<evidence type="ECO:0000256" key="5">
    <source>
        <dbReference type="ARBA" id="ARBA00022792"/>
    </source>
</evidence>
<dbReference type="Proteomes" id="UP000001811">
    <property type="component" value="Chromosome 1"/>
</dbReference>
<keyword evidence="7" id="KW-0472">Membrane</keyword>
<evidence type="ECO:0000256" key="1">
    <source>
        <dbReference type="ARBA" id="ARBA00004434"/>
    </source>
</evidence>
<dbReference type="InParanoid" id="A0A5F9D2Q2"/>
<dbReference type="PANTHER" id="PTHR10707">
    <property type="entry name" value="CYTOCHROME C OXIDASE SUBUNIT IV"/>
    <property type="match status" value="1"/>
</dbReference>
<evidence type="ECO:0000256" key="2">
    <source>
        <dbReference type="ARBA" id="ARBA00004673"/>
    </source>
</evidence>
<dbReference type="Ensembl" id="ENSOCUT00000041039.1">
    <property type="protein sequence ID" value="ENSOCUP00000040142.1"/>
    <property type="gene ID" value="ENSOCUG00000030586.1"/>
</dbReference>
<organism evidence="10 11">
    <name type="scientific">Oryctolagus cuniculus</name>
    <name type="common">Rabbit</name>
    <dbReference type="NCBI Taxonomy" id="9986"/>
    <lineage>
        <taxon>Eukaryota</taxon>
        <taxon>Metazoa</taxon>
        <taxon>Chordata</taxon>
        <taxon>Craniata</taxon>
        <taxon>Vertebrata</taxon>
        <taxon>Euteleostomi</taxon>
        <taxon>Mammalia</taxon>
        <taxon>Eutheria</taxon>
        <taxon>Euarchontoglires</taxon>
        <taxon>Glires</taxon>
        <taxon>Lagomorpha</taxon>
        <taxon>Leporidae</taxon>
        <taxon>Oryctolagus</taxon>
    </lineage>
</organism>
<dbReference type="SUPFAM" id="SSF81406">
    <property type="entry name" value="Mitochondrial cytochrome c oxidase subunit IV"/>
    <property type="match status" value="1"/>
</dbReference>
<comment type="similarity">
    <text evidence="3">Belongs to the cytochrome c oxidase IV family.</text>
</comment>
<keyword evidence="6" id="KW-0496">Mitochondrion</keyword>
<dbReference type="PANTHER" id="PTHR10707:SF12">
    <property type="entry name" value="CYTOCHROME C OXIDASE SUBUNIT 4 ISOFORM 1, MITOCHONDRIAL"/>
    <property type="match status" value="1"/>
</dbReference>
<comment type="subcellular location">
    <subcellularLocation>
        <location evidence="1">Mitochondrion inner membrane</location>
        <topology evidence="1">Single-pass membrane protein</topology>
    </subcellularLocation>
</comment>
<reference evidence="10" key="3">
    <citation type="submission" date="2025-09" db="UniProtKB">
        <authorList>
            <consortium name="Ensembl"/>
        </authorList>
    </citation>
    <scope>IDENTIFICATION</scope>
    <source>
        <strain evidence="10">Thorbecke</strain>
    </source>
</reference>
<protein>
    <recommendedName>
        <fullName evidence="4">Cytochrome c oxidase subunit 4 isoform 1, mitochondrial</fullName>
    </recommendedName>
    <alternativeName>
        <fullName evidence="8">Cytochrome c oxidase polypeptide IV</fullName>
    </alternativeName>
    <alternativeName>
        <fullName evidence="9">Cytochrome c oxidase subunit IV isoform 1</fullName>
    </alternativeName>
</protein>
<proteinExistence type="inferred from homology"/>
<keyword evidence="11" id="KW-1185">Reference proteome</keyword>
<evidence type="ECO:0000256" key="9">
    <source>
        <dbReference type="ARBA" id="ARBA00031494"/>
    </source>
</evidence>
<dbReference type="Pfam" id="PF02936">
    <property type="entry name" value="COX4"/>
    <property type="match status" value="1"/>
</dbReference>
<dbReference type="SMR" id="A0A5F9D2Q2"/>
<evidence type="ECO:0000256" key="7">
    <source>
        <dbReference type="ARBA" id="ARBA00023136"/>
    </source>
</evidence>
<sequence length="201" mass="22273">QQNTGQQGITGKEEISISACVRAHRGASINQCDYLLPSLAHVKHLSAIQKALKEKEKASRNSFTKDEKVKLYHIHLNDSFAEINKDMDKWKMVVGMGILPGRHSGLLCIMVLYEKNKWKKSLLLTDLRLRGKAAEDGPSIWPATHVGDPEEAPGSWFWPSPALAIEAISELNKQMEDWCLSVSLSLSPSPSPSLSVTLSNK</sequence>
<dbReference type="InterPro" id="IPR036639">
    <property type="entry name" value="Cyt_c_oxidase_su4_sf"/>
</dbReference>
<dbReference type="AlphaFoldDB" id="A0A5F9D2Q2"/>
<dbReference type="Gene3D" id="1.10.442.10">
    <property type="entry name" value="Cytochrome c oxidase subunit IV"/>
    <property type="match status" value="1"/>
</dbReference>
<evidence type="ECO:0000313" key="11">
    <source>
        <dbReference type="Proteomes" id="UP000001811"/>
    </source>
</evidence>
<evidence type="ECO:0000313" key="10">
    <source>
        <dbReference type="Ensembl" id="ENSOCUP00000040142.1"/>
    </source>
</evidence>
<evidence type="ECO:0000256" key="6">
    <source>
        <dbReference type="ARBA" id="ARBA00023128"/>
    </source>
</evidence>
<dbReference type="GO" id="GO:0045277">
    <property type="term" value="C:respiratory chain complex IV"/>
    <property type="evidence" value="ECO:0007669"/>
    <property type="project" value="InterPro"/>
</dbReference>
<accession>A0A5F9D2Q2</accession>
<evidence type="ECO:0000256" key="4">
    <source>
        <dbReference type="ARBA" id="ARBA00019419"/>
    </source>
</evidence>